<comment type="caution">
    <text evidence="4">The sequence shown here is derived from an EMBL/GenBank/DDBJ whole genome shotgun (WGS) entry which is preliminary data.</text>
</comment>
<dbReference type="InterPro" id="IPR036526">
    <property type="entry name" value="C-N_Hydrolase_sf"/>
</dbReference>
<comment type="similarity">
    <text evidence="1">Belongs to the carbon-nitrogen hydrolase superfamily. NIT1/NIT2 family.</text>
</comment>
<accession>A0A926GCW7</accession>
<dbReference type="AlphaFoldDB" id="A0A926GCW7"/>
<name>A0A926GCW7_9RHOB</name>
<dbReference type="PROSITE" id="PS50263">
    <property type="entry name" value="CN_HYDROLASE"/>
    <property type="match status" value="1"/>
</dbReference>
<dbReference type="InterPro" id="IPR044083">
    <property type="entry name" value="RamA-like"/>
</dbReference>
<feature type="domain" description="CN hydrolase" evidence="3">
    <location>
        <begin position="1"/>
        <end position="237"/>
    </location>
</feature>
<evidence type="ECO:0000256" key="2">
    <source>
        <dbReference type="ARBA" id="ARBA00022801"/>
    </source>
</evidence>
<keyword evidence="2 4" id="KW-0378">Hydrolase</keyword>
<dbReference type="InterPro" id="IPR050345">
    <property type="entry name" value="Aliph_Amidase/BUP"/>
</dbReference>
<dbReference type="PANTHER" id="PTHR43674">
    <property type="entry name" value="NITRILASE C965.09-RELATED"/>
    <property type="match status" value="1"/>
</dbReference>
<reference evidence="4" key="1">
    <citation type="submission" date="2020-08" db="EMBL/GenBank/DDBJ databases">
        <title>Paracoccus amoyensis sp. nov., isolated from the surface seawater at coast of Xiamen, Fujian.</title>
        <authorList>
            <person name="Lyu L."/>
        </authorList>
    </citation>
    <scope>NUCLEOTIDE SEQUENCE</scope>
    <source>
        <strain evidence="4">11-3</strain>
    </source>
</reference>
<dbReference type="SUPFAM" id="SSF56317">
    <property type="entry name" value="Carbon-nitrogen hydrolase"/>
    <property type="match status" value="1"/>
</dbReference>
<protein>
    <submittedName>
        <fullName evidence="4">Carbon-nitrogen hydrolase family protein</fullName>
    </submittedName>
</protein>
<evidence type="ECO:0000313" key="5">
    <source>
        <dbReference type="Proteomes" id="UP000608594"/>
    </source>
</evidence>
<dbReference type="PROSITE" id="PS01227">
    <property type="entry name" value="UPF0012"/>
    <property type="match status" value="1"/>
</dbReference>
<dbReference type="GO" id="GO:0016811">
    <property type="term" value="F:hydrolase activity, acting on carbon-nitrogen (but not peptide) bonds, in linear amides"/>
    <property type="evidence" value="ECO:0007669"/>
    <property type="project" value="UniProtKB-ARBA"/>
</dbReference>
<evidence type="ECO:0000313" key="4">
    <source>
        <dbReference type="EMBL" id="MBC9246002.1"/>
    </source>
</evidence>
<keyword evidence="5" id="KW-1185">Reference proteome</keyword>
<dbReference type="PANTHER" id="PTHR43674:SF2">
    <property type="entry name" value="BETA-UREIDOPROPIONASE"/>
    <property type="match status" value="1"/>
</dbReference>
<dbReference type="EMBL" id="JACOQL010000001">
    <property type="protein sequence ID" value="MBC9246002.1"/>
    <property type="molecule type" value="Genomic_DNA"/>
</dbReference>
<dbReference type="Pfam" id="PF00795">
    <property type="entry name" value="CN_hydrolase"/>
    <property type="match status" value="1"/>
</dbReference>
<dbReference type="Proteomes" id="UP000608594">
    <property type="component" value="Unassembled WGS sequence"/>
</dbReference>
<gene>
    <name evidence="4" type="ORF">H4P12_04580</name>
</gene>
<sequence>MKVALLQLHPLDDADSADPGWLAPIARNLGNLGVDVLVLPELILPGYNRPDAHRDLSQSLSGRWVQQISSIARDANLAITFGWAERAGDQVYNAASFIGADGAIRGHYRKIQLFGPMERQSFQHGSDDPPVFEYRGHRIGMLVCYDIEFPEHARSLARHGAEILVVPTANPVGYDHVQEYLIPARASENAVNIIYANYIGPDGDMAFGGGSVIVGPDGRPLASAGRSPAILIADLPKRTDFADDTLSTQLGELRA</sequence>
<dbReference type="Gene3D" id="3.60.110.10">
    <property type="entry name" value="Carbon-nitrogen hydrolase"/>
    <property type="match status" value="1"/>
</dbReference>
<dbReference type="InterPro" id="IPR003010">
    <property type="entry name" value="C-N_Hydrolase"/>
</dbReference>
<dbReference type="RefSeq" id="WP_187792373.1">
    <property type="nucleotide sequence ID" value="NZ_JACOQL010000001.1"/>
</dbReference>
<evidence type="ECO:0000256" key="1">
    <source>
        <dbReference type="ARBA" id="ARBA00010613"/>
    </source>
</evidence>
<evidence type="ECO:0000259" key="3">
    <source>
        <dbReference type="PROSITE" id="PS50263"/>
    </source>
</evidence>
<organism evidence="4 5">
    <name type="scientific">Paracoccus amoyensis</name>
    <dbReference type="NCBI Taxonomy" id="2760093"/>
    <lineage>
        <taxon>Bacteria</taxon>
        <taxon>Pseudomonadati</taxon>
        <taxon>Pseudomonadota</taxon>
        <taxon>Alphaproteobacteria</taxon>
        <taxon>Rhodobacterales</taxon>
        <taxon>Paracoccaceae</taxon>
        <taxon>Paracoccus</taxon>
    </lineage>
</organism>
<dbReference type="CDD" id="cd07576">
    <property type="entry name" value="R-amidase_like"/>
    <property type="match status" value="1"/>
</dbReference>
<proteinExistence type="inferred from homology"/>
<dbReference type="InterPro" id="IPR001110">
    <property type="entry name" value="UPF0012_CS"/>
</dbReference>